<keyword evidence="1" id="KW-0175">Coiled coil</keyword>
<dbReference type="EMBL" id="JACHBS010000001">
    <property type="protein sequence ID" value="MBB5617115.1"/>
    <property type="molecule type" value="Genomic_DNA"/>
</dbReference>
<dbReference type="InterPro" id="IPR009057">
    <property type="entry name" value="Homeodomain-like_sf"/>
</dbReference>
<reference evidence="2 4" key="1">
    <citation type="submission" date="2020-08" db="EMBL/GenBank/DDBJ databases">
        <title>Sequencing the genomes of 1000 actinobacteria strains.</title>
        <authorList>
            <person name="Klenk H.-P."/>
        </authorList>
    </citation>
    <scope>NUCLEOTIDE SEQUENCE [LARGE SCALE GENOMIC DNA]</scope>
    <source>
        <strain evidence="2 4">DSM 23889</strain>
    </source>
</reference>
<dbReference type="SUPFAM" id="SSF46689">
    <property type="entry name" value="Homeodomain-like"/>
    <property type="match status" value="1"/>
</dbReference>
<proteinExistence type="predicted"/>
<dbReference type="OrthoDB" id="4426778at2"/>
<accession>A0A840X7I0</accession>
<evidence type="ECO:0000313" key="4">
    <source>
        <dbReference type="Proteomes" id="UP000552883"/>
    </source>
</evidence>
<gene>
    <name evidence="2" type="ORF">BJ959_000611</name>
    <name evidence="3" type="ORF">BJ959_001775</name>
</gene>
<sequence length="102" mass="11346">MPKPYPIEFRQDVVRVARSREPGVTLEQIAADFGVHPMTLSKWLSRADVEDGVKPGVTSEQSAELREANKRIRLLEQEAEVLRRALAYVSQGSLPGKGSTRS</sequence>
<evidence type="ECO:0000313" key="2">
    <source>
        <dbReference type="EMBL" id="MBB5617115.1"/>
    </source>
</evidence>
<evidence type="ECO:0000313" key="3">
    <source>
        <dbReference type="EMBL" id="MBB5618279.1"/>
    </source>
</evidence>
<dbReference type="EMBL" id="JACHBS010000001">
    <property type="protein sequence ID" value="MBB5618279.1"/>
    <property type="molecule type" value="Genomic_DNA"/>
</dbReference>
<dbReference type="Proteomes" id="UP000552883">
    <property type="component" value="Unassembled WGS sequence"/>
</dbReference>
<evidence type="ECO:0000256" key="1">
    <source>
        <dbReference type="SAM" id="Coils"/>
    </source>
</evidence>
<dbReference type="Pfam" id="PF01527">
    <property type="entry name" value="HTH_Tnp_1"/>
    <property type="match status" value="1"/>
</dbReference>
<dbReference type="GO" id="GO:0006313">
    <property type="term" value="P:DNA transposition"/>
    <property type="evidence" value="ECO:0007669"/>
    <property type="project" value="InterPro"/>
</dbReference>
<protein>
    <submittedName>
        <fullName evidence="2">Transposase-like protein</fullName>
    </submittedName>
</protein>
<dbReference type="GO" id="GO:0004803">
    <property type="term" value="F:transposase activity"/>
    <property type="evidence" value="ECO:0007669"/>
    <property type="project" value="InterPro"/>
</dbReference>
<dbReference type="GO" id="GO:0003677">
    <property type="term" value="F:DNA binding"/>
    <property type="evidence" value="ECO:0007669"/>
    <property type="project" value="InterPro"/>
</dbReference>
<dbReference type="RefSeq" id="WP_047571054.1">
    <property type="nucleotide sequence ID" value="NZ_BAAANZ010000046.1"/>
</dbReference>
<dbReference type="AlphaFoldDB" id="A0A840X7I0"/>
<comment type="caution">
    <text evidence="2">The sequence shown here is derived from an EMBL/GenBank/DDBJ whole genome shotgun (WGS) entry which is preliminary data.</text>
</comment>
<dbReference type="InterPro" id="IPR002514">
    <property type="entry name" value="Transposase_8"/>
</dbReference>
<keyword evidence="4" id="KW-1185">Reference proteome</keyword>
<name>A0A840X7I0_9MICO</name>
<feature type="coiled-coil region" evidence="1">
    <location>
        <begin position="58"/>
        <end position="85"/>
    </location>
</feature>
<dbReference type="Gene3D" id="1.10.10.60">
    <property type="entry name" value="Homeodomain-like"/>
    <property type="match status" value="1"/>
</dbReference>
<organism evidence="2 4">
    <name type="scientific">Microcella frigidaquae</name>
    <dbReference type="NCBI Taxonomy" id="424758"/>
    <lineage>
        <taxon>Bacteria</taxon>
        <taxon>Bacillati</taxon>
        <taxon>Actinomycetota</taxon>
        <taxon>Actinomycetes</taxon>
        <taxon>Micrococcales</taxon>
        <taxon>Microbacteriaceae</taxon>
        <taxon>Microcella</taxon>
    </lineage>
</organism>